<sequence>MCTSPTEVHRELGEDYPRRYQMFPLDLIFNAGITSLRVIEGKTSDSFLEDRSPDLPISRSPDLPTFRSLNVVTVWTGNHLNKISVSRSDPRVNERVVPSGRQNDVVLGYPALTGRINISVDQHLDDFGRPDISYLIPQEAIDLYLFFETLTVHPNSNPSIAMEIRLRLEQGRWR</sequence>
<dbReference type="AlphaFoldDB" id="A0A2Z7D7G6"/>
<name>A0A2Z7D7G6_9LAMI</name>
<evidence type="ECO:0000313" key="1">
    <source>
        <dbReference type="EMBL" id="KZV52811.1"/>
    </source>
</evidence>
<dbReference type="Proteomes" id="UP000250235">
    <property type="component" value="Unassembled WGS sequence"/>
</dbReference>
<organism evidence="1 2">
    <name type="scientific">Dorcoceras hygrometricum</name>
    <dbReference type="NCBI Taxonomy" id="472368"/>
    <lineage>
        <taxon>Eukaryota</taxon>
        <taxon>Viridiplantae</taxon>
        <taxon>Streptophyta</taxon>
        <taxon>Embryophyta</taxon>
        <taxon>Tracheophyta</taxon>
        <taxon>Spermatophyta</taxon>
        <taxon>Magnoliopsida</taxon>
        <taxon>eudicotyledons</taxon>
        <taxon>Gunneridae</taxon>
        <taxon>Pentapetalae</taxon>
        <taxon>asterids</taxon>
        <taxon>lamiids</taxon>
        <taxon>Lamiales</taxon>
        <taxon>Gesneriaceae</taxon>
        <taxon>Didymocarpoideae</taxon>
        <taxon>Trichosporeae</taxon>
        <taxon>Loxocarpinae</taxon>
        <taxon>Dorcoceras</taxon>
    </lineage>
</organism>
<accession>A0A2Z7D7G6</accession>
<keyword evidence="2" id="KW-1185">Reference proteome</keyword>
<proteinExistence type="predicted"/>
<reference evidence="1 2" key="1">
    <citation type="journal article" date="2015" name="Proc. Natl. Acad. Sci. U.S.A.">
        <title>The resurrection genome of Boea hygrometrica: A blueprint for survival of dehydration.</title>
        <authorList>
            <person name="Xiao L."/>
            <person name="Yang G."/>
            <person name="Zhang L."/>
            <person name="Yang X."/>
            <person name="Zhao S."/>
            <person name="Ji Z."/>
            <person name="Zhou Q."/>
            <person name="Hu M."/>
            <person name="Wang Y."/>
            <person name="Chen M."/>
            <person name="Xu Y."/>
            <person name="Jin H."/>
            <person name="Xiao X."/>
            <person name="Hu G."/>
            <person name="Bao F."/>
            <person name="Hu Y."/>
            <person name="Wan P."/>
            <person name="Li L."/>
            <person name="Deng X."/>
            <person name="Kuang T."/>
            <person name="Xiang C."/>
            <person name="Zhu J.K."/>
            <person name="Oliver M.J."/>
            <person name="He Y."/>
        </authorList>
    </citation>
    <scope>NUCLEOTIDE SEQUENCE [LARGE SCALE GENOMIC DNA]</scope>
    <source>
        <strain evidence="2">cv. XS01</strain>
    </source>
</reference>
<evidence type="ECO:0000313" key="2">
    <source>
        <dbReference type="Proteomes" id="UP000250235"/>
    </source>
</evidence>
<gene>
    <name evidence="1" type="ORF">F511_39408</name>
</gene>
<dbReference type="EMBL" id="KQ990640">
    <property type="protein sequence ID" value="KZV52811.1"/>
    <property type="molecule type" value="Genomic_DNA"/>
</dbReference>
<protein>
    <submittedName>
        <fullName evidence="1">Myb-like HTH transcriptional regulator family protein</fullName>
    </submittedName>
</protein>